<dbReference type="AlphaFoldDB" id="A0A239L0V7"/>
<comment type="subcellular location">
    <subcellularLocation>
        <location evidence="1">Membrane</location>
    </subcellularLocation>
</comment>
<keyword evidence="5" id="KW-0131">Cell cycle</keyword>
<dbReference type="Proteomes" id="UP000198393">
    <property type="component" value="Unassembled WGS sequence"/>
</dbReference>
<reference evidence="5 6" key="1">
    <citation type="submission" date="2017-06" db="EMBL/GenBank/DDBJ databases">
        <authorList>
            <person name="Kim H.J."/>
            <person name="Triplett B.A."/>
        </authorList>
    </citation>
    <scope>NUCLEOTIDE SEQUENCE [LARGE SCALE GENOMIC DNA]</scope>
    <source>
        <strain evidence="5 6">DSM 19307</strain>
    </source>
</reference>
<evidence type="ECO:0000256" key="1">
    <source>
        <dbReference type="ARBA" id="ARBA00004370"/>
    </source>
</evidence>
<evidence type="ECO:0000259" key="4">
    <source>
        <dbReference type="PROSITE" id="PS51779"/>
    </source>
</evidence>
<keyword evidence="3" id="KW-0812">Transmembrane</keyword>
<sequence length="252" mass="29505">MSKEEKKNILIYSFSGLLLITLITFAGIKNNGREVEEVKVEILDQEGNFFTDHLEVVDLMTDKSTDYVIGVEMGDLDPKVLEERVEANPFVKDAQVYRDLKGNLKVKVEQSKPIARLFIDGQKDRYIDSDGRVLPVNAKHTARVPLMETEFEFMWEKNLKESKYGKQVFDLLTFIEKDEFWRAQIAHIFIRKDGEIDMYPQVTKQVIEFGRPEDLEGKFSKLMTFYKEILPKKGWNTYDRVNLKFENQIICE</sequence>
<dbReference type="RefSeq" id="WP_089357598.1">
    <property type="nucleotide sequence ID" value="NZ_FZPD01000005.1"/>
</dbReference>
<protein>
    <submittedName>
        <fullName evidence="5">Cell division protein FtsQ</fullName>
    </submittedName>
</protein>
<dbReference type="GO" id="GO:0051301">
    <property type="term" value="P:cell division"/>
    <property type="evidence" value="ECO:0007669"/>
    <property type="project" value="UniProtKB-KW"/>
</dbReference>
<evidence type="ECO:0000256" key="2">
    <source>
        <dbReference type="ARBA" id="ARBA00023136"/>
    </source>
</evidence>
<dbReference type="OrthoDB" id="1466667at2"/>
<organism evidence="5 6">
    <name type="scientific">Ekhidna lutea</name>
    <dbReference type="NCBI Taxonomy" id="447679"/>
    <lineage>
        <taxon>Bacteria</taxon>
        <taxon>Pseudomonadati</taxon>
        <taxon>Bacteroidota</taxon>
        <taxon>Cytophagia</taxon>
        <taxon>Cytophagales</taxon>
        <taxon>Reichenbachiellaceae</taxon>
        <taxon>Ekhidna</taxon>
    </lineage>
</organism>
<feature type="domain" description="POTRA" evidence="4">
    <location>
        <begin position="33"/>
        <end position="111"/>
    </location>
</feature>
<evidence type="ECO:0000256" key="3">
    <source>
        <dbReference type="SAM" id="Phobius"/>
    </source>
</evidence>
<dbReference type="InterPro" id="IPR034746">
    <property type="entry name" value="POTRA"/>
</dbReference>
<keyword evidence="3" id="KW-1133">Transmembrane helix</keyword>
<dbReference type="PROSITE" id="PS51779">
    <property type="entry name" value="POTRA"/>
    <property type="match status" value="1"/>
</dbReference>
<dbReference type="EMBL" id="FZPD01000005">
    <property type="protein sequence ID" value="SNT24217.1"/>
    <property type="molecule type" value="Genomic_DNA"/>
</dbReference>
<evidence type="ECO:0000313" key="5">
    <source>
        <dbReference type="EMBL" id="SNT24217.1"/>
    </source>
</evidence>
<feature type="transmembrane region" description="Helical" evidence="3">
    <location>
        <begin position="9"/>
        <end position="28"/>
    </location>
</feature>
<proteinExistence type="predicted"/>
<dbReference type="GO" id="GO:0016020">
    <property type="term" value="C:membrane"/>
    <property type="evidence" value="ECO:0007669"/>
    <property type="project" value="UniProtKB-SubCell"/>
</dbReference>
<accession>A0A239L0V7</accession>
<name>A0A239L0V7_EKHLU</name>
<evidence type="ECO:0000313" key="6">
    <source>
        <dbReference type="Proteomes" id="UP000198393"/>
    </source>
</evidence>
<keyword evidence="6" id="KW-1185">Reference proteome</keyword>
<keyword evidence="2 3" id="KW-0472">Membrane</keyword>
<gene>
    <name evidence="5" type="ORF">SAMN05421640_2899</name>
</gene>
<keyword evidence="5" id="KW-0132">Cell division</keyword>